<reference evidence="1" key="1">
    <citation type="journal article" date="2023" name="Mol. Ecol. Resour.">
        <title>Chromosome-level genome assembly of a triploid poplar Populus alba 'Berolinensis'.</title>
        <authorList>
            <person name="Chen S."/>
            <person name="Yu Y."/>
            <person name="Wang X."/>
            <person name="Wang S."/>
            <person name="Zhang T."/>
            <person name="Zhou Y."/>
            <person name="He R."/>
            <person name="Meng N."/>
            <person name="Wang Y."/>
            <person name="Liu W."/>
            <person name="Liu Z."/>
            <person name="Liu J."/>
            <person name="Guo Q."/>
            <person name="Huang H."/>
            <person name="Sederoff R.R."/>
            <person name="Wang G."/>
            <person name="Qu G."/>
            <person name="Chen S."/>
        </authorList>
    </citation>
    <scope>NUCLEOTIDE SEQUENCE</scope>
    <source>
        <strain evidence="1">SC-2020</strain>
    </source>
</reference>
<comment type="caution">
    <text evidence="1">The sequence shown here is derived from an EMBL/GenBank/DDBJ whole genome shotgun (WGS) entry which is preliminary data.</text>
</comment>
<keyword evidence="2" id="KW-1185">Reference proteome</keyword>
<evidence type="ECO:0000313" key="1">
    <source>
        <dbReference type="EMBL" id="KAJ6958819.1"/>
    </source>
</evidence>
<sequence length="187" mass="21884">MERSLETPVETTDLEMAYRKSTSQDLLNVSQHKLQKKRMVFQSSATKVEVSEGEKSCLAKSFQCSSRVVPRRNSLINMLMELQIILINLQLPNVRPVSSDIDTGSRSTGLRFARSLVKPCIFPECQLSEMLRTEDWLGIEEEKRWDWDEEERQKAKKKRRVDEKMEMKLKKHELKFSDDYLDGLQGR</sequence>
<name>A0AAD6LDY5_9ROSI</name>
<accession>A0AAD6LDY5</accession>
<dbReference type="Proteomes" id="UP001164929">
    <property type="component" value="Chromosome 17"/>
</dbReference>
<dbReference type="EMBL" id="JAQIZT010000017">
    <property type="protein sequence ID" value="KAJ6958819.1"/>
    <property type="molecule type" value="Genomic_DNA"/>
</dbReference>
<dbReference type="AlphaFoldDB" id="A0AAD6LDY5"/>
<organism evidence="1 2">
    <name type="scientific">Populus alba x Populus x berolinensis</name>
    <dbReference type="NCBI Taxonomy" id="444605"/>
    <lineage>
        <taxon>Eukaryota</taxon>
        <taxon>Viridiplantae</taxon>
        <taxon>Streptophyta</taxon>
        <taxon>Embryophyta</taxon>
        <taxon>Tracheophyta</taxon>
        <taxon>Spermatophyta</taxon>
        <taxon>Magnoliopsida</taxon>
        <taxon>eudicotyledons</taxon>
        <taxon>Gunneridae</taxon>
        <taxon>Pentapetalae</taxon>
        <taxon>rosids</taxon>
        <taxon>fabids</taxon>
        <taxon>Malpighiales</taxon>
        <taxon>Salicaceae</taxon>
        <taxon>Saliceae</taxon>
        <taxon>Populus</taxon>
    </lineage>
</organism>
<evidence type="ECO:0000313" key="2">
    <source>
        <dbReference type="Proteomes" id="UP001164929"/>
    </source>
</evidence>
<protein>
    <submittedName>
        <fullName evidence="1">Uncharacterized protein</fullName>
    </submittedName>
</protein>
<gene>
    <name evidence="1" type="ORF">NC653_037162</name>
</gene>
<proteinExistence type="predicted"/>